<dbReference type="Proteomes" id="UP000178404">
    <property type="component" value="Unassembled WGS sequence"/>
</dbReference>
<keyword evidence="2" id="KW-0548">Nucleotidyltransferase</keyword>
<evidence type="ECO:0000313" key="5">
    <source>
        <dbReference type="Proteomes" id="UP000178404"/>
    </source>
</evidence>
<dbReference type="NCBIfam" id="TIGR00125">
    <property type="entry name" value="cyt_tran_rel"/>
    <property type="match status" value="1"/>
</dbReference>
<proteinExistence type="predicted"/>
<dbReference type="AlphaFoldDB" id="A0A1G2TY48"/>
<accession>A0A1G2TY48</accession>
<dbReference type="GO" id="GO:0016779">
    <property type="term" value="F:nucleotidyltransferase activity"/>
    <property type="evidence" value="ECO:0007669"/>
    <property type="project" value="UniProtKB-KW"/>
</dbReference>
<evidence type="ECO:0000313" key="4">
    <source>
        <dbReference type="EMBL" id="OHB02164.1"/>
    </source>
</evidence>
<keyword evidence="1" id="KW-0808">Transferase</keyword>
<protein>
    <recommendedName>
        <fullName evidence="3">Cytidyltransferase-like domain-containing protein</fullName>
    </recommendedName>
</protein>
<comment type="caution">
    <text evidence="4">The sequence shown here is derived from an EMBL/GenBank/DDBJ whole genome shotgun (WGS) entry which is preliminary data.</text>
</comment>
<dbReference type="InterPro" id="IPR050385">
    <property type="entry name" value="Archaeal_FAD_synthase"/>
</dbReference>
<name>A0A1G2TY48_9BACT</name>
<evidence type="ECO:0000256" key="1">
    <source>
        <dbReference type="ARBA" id="ARBA00022679"/>
    </source>
</evidence>
<organism evidence="4 5">
    <name type="scientific">Candidatus Zambryskibacteria bacterium RIFCSPLOWO2_01_FULL_35_19</name>
    <dbReference type="NCBI Taxonomy" id="1802757"/>
    <lineage>
        <taxon>Bacteria</taxon>
        <taxon>Candidatus Zambryskiibacteriota</taxon>
    </lineage>
</organism>
<feature type="domain" description="Cytidyltransferase-like" evidence="3">
    <location>
        <begin position="30"/>
        <end position="120"/>
    </location>
</feature>
<dbReference type="InterPro" id="IPR014729">
    <property type="entry name" value="Rossmann-like_a/b/a_fold"/>
</dbReference>
<dbReference type="SUPFAM" id="SSF52374">
    <property type="entry name" value="Nucleotidylyl transferase"/>
    <property type="match status" value="1"/>
</dbReference>
<sequence>MIHKKIKSLDELAHICEKLRAKNKIIIHCHGTFDLLHPGHINLFEQARSLGDIVIVTVTPDIHVRKGPGRPVYKEEIRVKSIAALIYVDFVSLDRNPEAHEIIRLLKPHIYVKSEEFAGKEKDPSLPMGREKKTLDEVGARLHFAKEILPFHSSHIIKNYFTNNN</sequence>
<reference evidence="4 5" key="1">
    <citation type="journal article" date="2016" name="Nat. Commun.">
        <title>Thousands of microbial genomes shed light on interconnected biogeochemical processes in an aquifer system.</title>
        <authorList>
            <person name="Anantharaman K."/>
            <person name="Brown C.T."/>
            <person name="Hug L.A."/>
            <person name="Sharon I."/>
            <person name="Castelle C.J."/>
            <person name="Probst A.J."/>
            <person name="Thomas B.C."/>
            <person name="Singh A."/>
            <person name="Wilkins M.J."/>
            <person name="Karaoz U."/>
            <person name="Brodie E.L."/>
            <person name="Williams K.H."/>
            <person name="Hubbard S.S."/>
            <person name="Banfield J.F."/>
        </authorList>
    </citation>
    <scope>NUCLEOTIDE SEQUENCE [LARGE SCALE GENOMIC DNA]</scope>
</reference>
<dbReference type="PANTHER" id="PTHR43793">
    <property type="entry name" value="FAD SYNTHASE"/>
    <property type="match status" value="1"/>
</dbReference>
<evidence type="ECO:0000259" key="3">
    <source>
        <dbReference type="Pfam" id="PF01467"/>
    </source>
</evidence>
<dbReference type="EMBL" id="MHWA01000006">
    <property type="protein sequence ID" value="OHB02164.1"/>
    <property type="molecule type" value="Genomic_DNA"/>
</dbReference>
<gene>
    <name evidence="4" type="ORF">A3A90_02190</name>
</gene>
<evidence type="ECO:0000256" key="2">
    <source>
        <dbReference type="ARBA" id="ARBA00022695"/>
    </source>
</evidence>
<dbReference type="InterPro" id="IPR004821">
    <property type="entry name" value="Cyt_trans-like"/>
</dbReference>
<dbReference type="PANTHER" id="PTHR43793:SF1">
    <property type="entry name" value="FAD SYNTHASE"/>
    <property type="match status" value="1"/>
</dbReference>
<dbReference type="Pfam" id="PF01467">
    <property type="entry name" value="CTP_transf_like"/>
    <property type="match status" value="1"/>
</dbReference>
<dbReference type="Gene3D" id="3.40.50.620">
    <property type="entry name" value="HUPs"/>
    <property type="match status" value="1"/>
</dbReference>